<name>A0A229NWB3_9BACL</name>
<dbReference type="Pfam" id="PF14398">
    <property type="entry name" value="ATPgrasp_YheCD"/>
    <property type="match status" value="1"/>
</dbReference>
<organism evidence="1 2">
    <name type="scientific">Paenibacillus herberti</name>
    <dbReference type="NCBI Taxonomy" id="1619309"/>
    <lineage>
        <taxon>Bacteria</taxon>
        <taxon>Bacillati</taxon>
        <taxon>Bacillota</taxon>
        <taxon>Bacilli</taxon>
        <taxon>Bacillales</taxon>
        <taxon>Paenibacillaceae</taxon>
        <taxon>Paenibacillus</taxon>
    </lineage>
</organism>
<dbReference type="Gene3D" id="3.30.470.20">
    <property type="entry name" value="ATP-grasp fold, B domain"/>
    <property type="match status" value="1"/>
</dbReference>
<dbReference type="AlphaFoldDB" id="A0A229NWB3"/>
<accession>A0A229NWB3</accession>
<gene>
    <name evidence="1" type="ORF">CGZ75_14450</name>
</gene>
<dbReference type="SUPFAM" id="SSF56059">
    <property type="entry name" value="Glutathione synthetase ATP-binding domain-like"/>
    <property type="match status" value="1"/>
</dbReference>
<evidence type="ECO:0000313" key="1">
    <source>
        <dbReference type="EMBL" id="OXM14167.1"/>
    </source>
</evidence>
<keyword evidence="2" id="KW-1185">Reference proteome</keyword>
<evidence type="ECO:0008006" key="3">
    <source>
        <dbReference type="Google" id="ProtNLM"/>
    </source>
</evidence>
<dbReference type="EMBL" id="NMUQ01000002">
    <property type="protein sequence ID" value="OXM14167.1"/>
    <property type="molecule type" value="Genomic_DNA"/>
</dbReference>
<evidence type="ECO:0000313" key="2">
    <source>
        <dbReference type="Proteomes" id="UP000215145"/>
    </source>
</evidence>
<dbReference type="OrthoDB" id="7869153at2"/>
<dbReference type="RefSeq" id="WP_089524989.1">
    <property type="nucleotide sequence ID" value="NZ_NMUQ01000002.1"/>
</dbReference>
<protein>
    <recommendedName>
        <fullName evidence="3">ATP-grasp domain-containing protein</fullName>
    </recommendedName>
</protein>
<comment type="caution">
    <text evidence="1">The sequence shown here is derived from an EMBL/GenBank/DDBJ whole genome shotgun (WGS) entry which is preliminary data.</text>
</comment>
<dbReference type="InterPro" id="IPR026838">
    <property type="entry name" value="YheC/D"/>
</dbReference>
<sequence length="265" mass="30126">MPTIKKYMKTYKSRALWGKLRVSRMLLKNSATASLIPTTRSLSLKLLTLMLARYKTLYIKPDIGSLGMGIHRLSTSSYGGYELISVVSRKQITRIFPTINSVYRLLKRAEVNGKLIIQRGISLDLVGGKPYDLRAMVQRRPDGPWTYTGTIAKIASPNRIVTNVHQGAQVCMVSKLWEMQGLSLQAASAYERMIESKALTISRSLSRQYTGMYEMGIDFAFDRSKKLWVIEVNTNHPQFGPIKKLDRATYNRMASYARSYGRMDH</sequence>
<proteinExistence type="predicted"/>
<dbReference type="Proteomes" id="UP000215145">
    <property type="component" value="Unassembled WGS sequence"/>
</dbReference>
<reference evidence="1 2" key="1">
    <citation type="submission" date="2017-07" db="EMBL/GenBank/DDBJ databases">
        <title>Paenibacillus herberti R33 genome sequencing and assembly.</title>
        <authorList>
            <person name="Su W."/>
        </authorList>
    </citation>
    <scope>NUCLEOTIDE SEQUENCE [LARGE SCALE GENOMIC DNA]</scope>
    <source>
        <strain evidence="1 2">R33</strain>
    </source>
</reference>